<comment type="similarity">
    <text evidence="1">Belongs to the arsA ATPase family.</text>
</comment>
<evidence type="ECO:0000313" key="6">
    <source>
        <dbReference type="Proteomes" id="UP001302316"/>
    </source>
</evidence>
<sequence>MIFRPDTPQAISLPPIVLLGGKGGVGKTTLSAALGLALAERGKRVLLVSTDPAHSLADLLEQPLGDAPRRVQGGLFAREIDPEAARAAYLDTVRDNIRRFAQPEFLQEAERQVMFAGQHPGVMESALFEALCRCLDQIGQWDHIIVDTAPTGHTLHLLTLPQAMGAWTEALLARQGEGQGGPEEERWQKAREVLQARRALFERTRDRLQNPATTAFLLVANDDRLSLLEAERARQTLEQAAVSIPYLLINRSQDDADSLRQRLQHHFPGQTIHPLPNATPPPLGLTSLGDFARQLADVMDWL</sequence>
<dbReference type="PANTHER" id="PTHR10803:SF3">
    <property type="entry name" value="ATPASE GET3"/>
    <property type="match status" value="1"/>
</dbReference>
<feature type="domain" description="ArsA/GET3 Anion-transporting ATPase-like" evidence="4">
    <location>
        <begin position="16"/>
        <end position="256"/>
    </location>
</feature>
<dbReference type="GO" id="GO:0016887">
    <property type="term" value="F:ATP hydrolysis activity"/>
    <property type="evidence" value="ECO:0007669"/>
    <property type="project" value="InterPro"/>
</dbReference>
<dbReference type="InterPro" id="IPR027417">
    <property type="entry name" value="P-loop_NTPase"/>
</dbReference>
<dbReference type="Pfam" id="PF02374">
    <property type="entry name" value="ArsA_ATPase"/>
    <property type="match status" value="1"/>
</dbReference>
<evidence type="ECO:0000256" key="2">
    <source>
        <dbReference type="ARBA" id="ARBA00052296"/>
    </source>
</evidence>
<gene>
    <name evidence="5" type="ORF">VCB98_02540</name>
</gene>
<comment type="caution">
    <text evidence="5">The sequence shown here is derived from an EMBL/GenBank/DDBJ whole genome shotgun (WGS) entry which is preliminary data.</text>
</comment>
<dbReference type="PANTHER" id="PTHR10803">
    <property type="entry name" value="ARSENICAL PUMP-DRIVING ATPASE ARSENITE-TRANSLOCATING ATPASE"/>
    <property type="match status" value="1"/>
</dbReference>
<dbReference type="Gene3D" id="3.40.50.300">
    <property type="entry name" value="P-loop containing nucleotide triphosphate hydrolases"/>
    <property type="match status" value="1"/>
</dbReference>
<dbReference type="InterPro" id="IPR016300">
    <property type="entry name" value="ATPase_ArsA/GET3"/>
</dbReference>
<dbReference type="GO" id="GO:0005524">
    <property type="term" value="F:ATP binding"/>
    <property type="evidence" value="ECO:0007669"/>
    <property type="project" value="InterPro"/>
</dbReference>
<keyword evidence="6" id="KW-1185">Reference proteome</keyword>
<name>A0AAP6JCZ9_9GAMM</name>
<reference evidence="5 6" key="1">
    <citation type="submission" date="2023-12" db="EMBL/GenBank/DDBJ databases">
        <title>Whole-genome sequencing of halo(alkali)philic microorganisms from hypersaline lakes.</title>
        <authorList>
            <person name="Sorokin D.Y."/>
            <person name="Merkel A.Y."/>
            <person name="Messina E."/>
            <person name="Yakimov M."/>
        </authorList>
    </citation>
    <scope>NUCLEOTIDE SEQUENCE [LARGE SCALE GENOMIC DNA]</scope>
    <source>
        <strain evidence="5 6">AB-CW1</strain>
    </source>
</reference>
<dbReference type="RefSeq" id="WP_346050162.1">
    <property type="nucleotide sequence ID" value="NZ_JAYGII010000003.1"/>
</dbReference>
<dbReference type="Proteomes" id="UP001302316">
    <property type="component" value="Unassembled WGS sequence"/>
</dbReference>
<dbReference type="InterPro" id="IPR025723">
    <property type="entry name" value="ArsA/GET3_ATPase-like"/>
</dbReference>
<dbReference type="GO" id="GO:0015446">
    <property type="term" value="F:ATPase-coupled arsenite transmembrane transporter activity"/>
    <property type="evidence" value="ECO:0007669"/>
    <property type="project" value="UniProtKB-EC"/>
</dbReference>
<organism evidence="5 6">
    <name type="scientific">Natronospira elongata</name>
    <dbReference type="NCBI Taxonomy" id="3110268"/>
    <lineage>
        <taxon>Bacteria</taxon>
        <taxon>Pseudomonadati</taxon>
        <taxon>Pseudomonadota</taxon>
        <taxon>Gammaproteobacteria</taxon>
        <taxon>Natronospirales</taxon>
        <taxon>Natronospiraceae</taxon>
        <taxon>Natronospira</taxon>
    </lineage>
</organism>
<dbReference type="SUPFAM" id="SSF52540">
    <property type="entry name" value="P-loop containing nucleoside triphosphate hydrolases"/>
    <property type="match status" value="1"/>
</dbReference>
<dbReference type="EC" id="7.3.2.7" evidence="3"/>
<protein>
    <recommendedName>
        <fullName evidence="3">arsenite-transporting ATPase</fullName>
        <ecNumber evidence="3">7.3.2.7</ecNumber>
    </recommendedName>
</protein>
<evidence type="ECO:0000313" key="5">
    <source>
        <dbReference type="EMBL" id="MEA5444691.1"/>
    </source>
</evidence>
<dbReference type="CDD" id="cd02035">
    <property type="entry name" value="ArsA"/>
    <property type="match status" value="1"/>
</dbReference>
<evidence type="ECO:0000259" key="4">
    <source>
        <dbReference type="Pfam" id="PF02374"/>
    </source>
</evidence>
<comment type="catalytic activity">
    <reaction evidence="2">
        <text>arsenite(in) + ATP + H2O = arsenite(out) + ADP + phosphate + H(+)</text>
        <dbReference type="Rhea" id="RHEA:11348"/>
        <dbReference type="ChEBI" id="CHEBI:15377"/>
        <dbReference type="ChEBI" id="CHEBI:15378"/>
        <dbReference type="ChEBI" id="CHEBI:29242"/>
        <dbReference type="ChEBI" id="CHEBI:30616"/>
        <dbReference type="ChEBI" id="CHEBI:43474"/>
        <dbReference type="ChEBI" id="CHEBI:456216"/>
        <dbReference type="EC" id="7.3.2.7"/>
    </reaction>
</comment>
<accession>A0AAP6JCZ9</accession>
<dbReference type="AlphaFoldDB" id="A0AAP6JCZ9"/>
<dbReference type="EMBL" id="JAYGII010000003">
    <property type="protein sequence ID" value="MEA5444691.1"/>
    <property type="molecule type" value="Genomic_DNA"/>
</dbReference>
<proteinExistence type="inferred from homology"/>
<evidence type="ECO:0000256" key="1">
    <source>
        <dbReference type="ARBA" id="ARBA00011040"/>
    </source>
</evidence>
<evidence type="ECO:0000256" key="3">
    <source>
        <dbReference type="ARBA" id="ARBA00066752"/>
    </source>
</evidence>
<dbReference type="NCBIfam" id="TIGR00345">
    <property type="entry name" value="GET3_arsA_TRC40"/>
    <property type="match status" value="1"/>
</dbReference>